<dbReference type="InParanoid" id="K7LNP7"/>
<evidence type="ECO:0000313" key="1">
    <source>
        <dbReference type="EMBL" id="KRH28930.1"/>
    </source>
</evidence>
<organism evidence="2">
    <name type="scientific">Glycine max</name>
    <name type="common">Soybean</name>
    <name type="synonym">Glycine hispida</name>
    <dbReference type="NCBI Taxonomy" id="3847"/>
    <lineage>
        <taxon>Eukaryota</taxon>
        <taxon>Viridiplantae</taxon>
        <taxon>Streptophyta</taxon>
        <taxon>Embryophyta</taxon>
        <taxon>Tracheophyta</taxon>
        <taxon>Spermatophyta</taxon>
        <taxon>Magnoliopsida</taxon>
        <taxon>eudicotyledons</taxon>
        <taxon>Gunneridae</taxon>
        <taxon>Pentapetalae</taxon>
        <taxon>rosids</taxon>
        <taxon>fabids</taxon>
        <taxon>Fabales</taxon>
        <taxon>Fabaceae</taxon>
        <taxon>Papilionoideae</taxon>
        <taxon>50 kb inversion clade</taxon>
        <taxon>NPAAA clade</taxon>
        <taxon>indigoferoid/millettioid clade</taxon>
        <taxon>Phaseoleae</taxon>
        <taxon>Glycine</taxon>
        <taxon>Glycine subgen. Soja</taxon>
    </lineage>
</organism>
<evidence type="ECO:0000313" key="3">
    <source>
        <dbReference type="Proteomes" id="UP000008827"/>
    </source>
</evidence>
<gene>
    <name evidence="1" type="ORF">GLYMA_11G086600</name>
</gene>
<dbReference type="Gramene" id="KRH28931">
    <property type="protein sequence ID" value="KRH28931"/>
    <property type="gene ID" value="GLYMA_11G086600"/>
</dbReference>
<dbReference type="PaxDb" id="3847-GLYMA11G09186.1"/>
<dbReference type="EnsemblPlants" id="KRH28930">
    <property type="protein sequence ID" value="KRH28930"/>
    <property type="gene ID" value="GLYMA_11G086600"/>
</dbReference>
<dbReference type="EnsemblPlants" id="KRH28931">
    <property type="protein sequence ID" value="KRH28931"/>
    <property type="gene ID" value="GLYMA_11G086600"/>
</dbReference>
<accession>K7LNP7</accession>
<evidence type="ECO:0000313" key="2">
    <source>
        <dbReference type="EnsemblPlants" id="KRH28931"/>
    </source>
</evidence>
<dbReference type="EMBL" id="CM000844">
    <property type="protein sequence ID" value="KRH28931.1"/>
    <property type="molecule type" value="Genomic_DNA"/>
</dbReference>
<dbReference type="HOGENOM" id="CLU_2077306_0_0_1"/>
<keyword evidence="3" id="KW-1185">Reference proteome</keyword>
<proteinExistence type="predicted"/>
<dbReference type="EMBL" id="CM000844">
    <property type="protein sequence ID" value="KRH28930.1"/>
    <property type="molecule type" value="Genomic_DNA"/>
</dbReference>
<name>K7LNP7_SOYBN</name>
<dbReference type="Gramene" id="KRH28930">
    <property type="protein sequence ID" value="KRH28930"/>
    <property type="gene ID" value="GLYMA_11G086600"/>
</dbReference>
<reference evidence="1 2" key="1">
    <citation type="journal article" date="2010" name="Nature">
        <title>Genome sequence of the palaeopolyploid soybean.</title>
        <authorList>
            <person name="Schmutz J."/>
            <person name="Cannon S.B."/>
            <person name="Schlueter J."/>
            <person name="Ma J."/>
            <person name="Mitros T."/>
            <person name="Nelson W."/>
            <person name="Hyten D.L."/>
            <person name="Song Q."/>
            <person name="Thelen J.J."/>
            <person name="Cheng J."/>
            <person name="Xu D."/>
            <person name="Hellsten U."/>
            <person name="May G.D."/>
            <person name="Yu Y."/>
            <person name="Sakurai T."/>
            <person name="Umezawa T."/>
            <person name="Bhattacharyya M.K."/>
            <person name="Sandhu D."/>
            <person name="Valliyodan B."/>
            <person name="Lindquist E."/>
            <person name="Peto M."/>
            <person name="Grant D."/>
            <person name="Shu S."/>
            <person name="Goodstein D."/>
            <person name="Barry K."/>
            <person name="Futrell-Griggs M."/>
            <person name="Abernathy B."/>
            <person name="Du J."/>
            <person name="Tian Z."/>
            <person name="Zhu L."/>
            <person name="Gill N."/>
            <person name="Joshi T."/>
            <person name="Libault M."/>
            <person name="Sethuraman A."/>
            <person name="Zhang X.-C."/>
            <person name="Shinozaki K."/>
            <person name="Nguyen H.T."/>
            <person name="Wing R.A."/>
            <person name="Cregan P."/>
            <person name="Specht J."/>
            <person name="Grimwood J."/>
            <person name="Rokhsar D."/>
            <person name="Stacey G."/>
            <person name="Shoemaker R.C."/>
            <person name="Jackson S.A."/>
        </authorList>
    </citation>
    <scope>NUCLEOTIDE SEQUENCE [LARGE SCALE GENOMIC DNA]</scope>
    <source>
        <strain evidence="2">cv. Williams 82</strain>
        <tissue evidence="1">Callus</tissue>
    </source>
</reference>
<reference evidence="1" key="3">
    <citation type="submission" date="2018-07" db="EMBL/GenBank/DDBJ databases">
        <title>WGS assembly of Glycine max.</title>
        <authorList>
            <person name="Schmutz J."/>
            <person name="Cannon S."/>
            <person name="Schlueter J."/>
            <person name="Ma J."/>
            <person name="Mitros T."/>
            <person name="Nelson W."/>
            <person name="Hyten D."/>
            <person name="Song Q."/>
            <person name="Thelen J."/>
            <person name="Cheng J."/>
            <person name="Xu D."/>
            <person name="Hellsten U."/>
            <person name="May G."/>
            <person name="Yu Y."/>
            <person name="Sakurai T."/>
            <person name="Umezawa T."/>
            <person name="Bhattacharyya M."/>
            <person name="Sandhu D."/>
            <person name="Valliyodan B."/>
            <person name="Lindquist E."/>
            <person name="Peto M."/>
            <person name="Grant D."/>
            <person name="Shu S."/>
            <person name="Goodstein D."/>
            <person name="Barry K."/>
            <person name="Futrell-Griggs M."/>
            <person name="Abernathy B."/>
            <person name="Du J."/>
            <person name="Tian Z."/>
            <person name="Zhu L."/>
            <person name="Gill N."/>
            <person name="Joshi T."/>
            <person name="Libault M."/>
            <person name="Sethuraman A."/>
            <person name="Zhang X."/>
            <person name="Shinozaki K."/>
            <person name="Nguyen H."/>
            <person name="Wing R."/>
            <person name="Cregan P."/>
            <person name="Specht J."/>
            <person name="Grimwood J."/>
            <person name="Rokhsar D."/>
            <person name="Stacey G."/>
            <person name="Shoemaker R."/>
            <person name="Jackson S."/>
        </authorList>
    </citation>
    <scope>NUCLEOTIDE SEQUENCE</scope>
    <source>
        <tissue evidence="1">Callus</tissue>
    </source>
</reference>
<protein>
    <submittedName>
        <fullName evidence="1 2">Uncharacterized protein</fullName>
    </submittedName>
</protein>
<reference evidence="2" key="2">
    <citation type="submission" date="2018-02" db="UniProtKB">
        <authorList>
            <consortium name="EnsemblPlants"/>
        </authorList>
    </citation>
    <scope>IDENTIFICATION</scope>
    <source>
        <strain evidence="2">Williams 82</strain>
    </source>
</reference>
<sequence>MFHKIDKKKRSWGEVCSLGWGYCGFWVCYCCYWDLHFCDGDSLAYPYSMIQHKKKKKKTLLIHVWITILDAECTFGERYSFVCVCFSVQHPPQTDLQGEVVTICCFSQNGAWKRVSTE</sequence>
<dbReference type="Proteomes" id="UP000008827">
    <property type="component" value="Chromosome 11"/>
</dbReference>
<dbReference type="AlphaFoldDB" id="K7LNP7"/>